<protein>
    <submittedName>
        <fullName evidence="1">YjfB family protein</fullName>
    </submittedName>
</protein>
<evidence type="ECO:0000313" key="1">
    <source>
        <dbReference type="EMBL" id="MDL4839226.1"/>
    </source>
</evidence>
<organism evidence="1 2">
    <name type="scientific">Aquibacillus rhizosphaerae</name>
    <dbReference type="NCBI Taxonomy" id="3051431"/>
    <lineage>
        <taxon>Bacteria</taxon>
        <taxon>Bacillati</taxon>
        <taxon>Bacillota</taxon>
        <taxon>Bacilli</taxon>
        <taxon>Bacillales</taxon>
        <taxon>Bacillaceae</taxon>
        <taxon>Aquibacillus</taxon>
    </lineage>
</organism>
<dbReference type="EMBL" id="JASTZU010000012">
    <property type="protein sequence ID" value="MDL4839226.1"/>
    <property type="molecule type" value="Genomic_DNA"/>
</dbReference>
<accession>A0ABT7L3Q8</accession>
<proteinExistence type="predicted"/>
<keyword evidence="2" id="KW-1185">Reference proteome</keyword>
<comment type="caution">
    <text evidence="1">The sequence shown here is derived from an EMBL/GenBank/DDBJ whole genome shotgun (WGS) entry which is preliminary data.</text>
</comment>
<name>A0ABT7L3Q8_9BACI</name>
<dbReference type="Pfam" id="PF14070">
    <property type="entry name" value="YjfB_motility"/>
    <property type="match status" value="1"/>
</dbReference>
<dbReference type="Proteomes" id="UP001235343">
    <property type="component" value="Unassembled WGS sequence"/>
</dbReference>
<gene>
    <name evidence="1" type="ORF">QQS35_01955</name>
</gene>
<reference evidence="1 2" key="1">
    <citation type="submission" date="2023-06" db="EMBL/GenBank/DDBJ databases">
        <title>Aquibacillus rhizosphaerae LR5S19.</title>
        <authorList>
            <person name="Sun J.-Q."/>
        </authorList>
    </citation>
    <scope>NUCLEOTIDE SEQUENCE [LARGE SCALE GENOMIC DNA]</scope>
    <source>
        <strain evidence="1 2">LR5S19</strain>
    </source>
</reference>
<evidence type="ECO:0000313" key="2">
    <source>
        <dbReference type="Proteomes" id="UP001235343"/>
    </source>
</evidence>
<dbReference type="RefSeq" id="WP_285930081.1">
    <property type="nucleotide sequence ID" value="NZ_JASTZU010000012.1"/>
</dbReference>
<sequence length="66" mass="7009">MDVAQMSMALSQGQVKQQASLSVMKKVMNQSQGSADFLNEMMGGANAQTLQQVAQPHLGSNIDIKG</sequence>
<dbReference type="InterPro" id="IPR025906">
    <property type="entry name" value="YjfB_motility"/>
</dbReference>